<evidence type="ECO:0000313" key="2">
    <source>
        <dbReference type="EMBL" id="KAL0948180.1"/>
    </source>
</evidence>
<feature type="compositionally biased region" description="Basic and acidic residues" evidence="1">
    <location>
        <begin position="577"/>
        <end position="589"/>
    </location>
</feature>
<feature type="compositionally biased region" description="Low complexity" evidence="1">
    <location>
        <begin position="272"/>
        <end position="289"/>
    </location>
</feature>
<feature type="region of interest" description="Disordered" evidence="1">
    <location>
        <begin position="564"/>
        <end position="593"/>
    </location>
</feature>
<evidence type="ECO:0000256" key="1">
    <source>
        <dbReference type="SAM" id="MobiDB-lite"/>
    </source>
</evidence>
<proteinExistence type="predicted"/>
<feature type="region of interest" description="Disordered" evidence="1">
    <location>
        <begin position="200"/>
        <end position="351"/>
    </location>
</feature>
<reference evidence="3" key="1">
    <citation type="submission" date="2024-06" db="EMBL/GenBank/DDBJ databases">
        <title>Multi-omics analyses provide insights into the biosynthesis of the anticancer antibiotic pleurotin in Hohenbuehelia grisea.</title>
        <authorList>
            <person name="Weaver J.A."/>
            <person name="Alberti F."/>
        </authorList>
    </citation>
    <scope>NUCLEOTIDE SEQUENCE [LARGE SCALE GENOMIC DNA]</scope>
    <source>
        <strain evidence="3">T-177</strain>
    </source>
</reference>
<evidence type="ECO:0000313" key="3">
    <source>
        <dbReference type="Proteomes" id="UP001556367"/>
    </source>
</evidence>
<keyword evidence="3" id="KW-1185">Reference proteome</keyword>
<gene>
    <name evidence="2" type="ORF">HGRIS_010791</name>
</gene>
<dbReference type="EMBL" id="JASNQZ010000014">
    <property type="protein sequence ID" value="KAL0948180.1"/>
    <property type="molecule type" value="Genomic_DNA"/>
</dbReference>
<dbReference type="Proteomes" id="UP001556367">
    <property type="component" value="Unassembled WGS sequence"/>
</dbReference>
<sequence length="654" mass="73246">MSCMQRRCFSARVQQYVQRPKTKGKTGFMKGPHQHSQDHTPEEVVRIIARRIAKAERDERVDMTLALTPVRTYMAGFTRPRDLRINNWLPGGAYVEKEKSYESPPEAAYEPHTIFLVETRYPVVHGVGRPDCPDHMVGICREGDYAAVMKKINSVRAGRVSREYKEAMDNARWPWRPQRNIKKTKWWEPGESPRAIIRQAYSGEDTNNPEEGVGTGEDVVEGEVETTPESGASQDKPLPDAISGSEANTTQRRIPPEHKEPVIHAPPFPPLSSSDAESSAESTSPISSPLETPLSSKGASSKPPPSQSSSKPQISPTQPTPIPPPTLTLESQVADEGADDEPSEAPSNVPHSLDYREELNKEPFWRPLLTVTLPTRTLAHTLTRLSRSLPRGLPFYASIPSNDRKMPLTFAGQMRCMRISRFQQLITETAELLAGARGGFLGIRFSPNDRGRGVNGEGLATSIPHDKRLIHIGVGDWYSLGHEVKEYFRMTQEENVYLSGRSDGPAFKLYNLDESWRRLDDDTGEVVPWTPTKPFALPECIEELRALANDLRIGNGQDPLLSTVEEEVSDEDENTDSPEHETKDDDAPSYKKLGPRAAVATITRADLPHTPINSEHEDNEWRRQIKARRQEIARKYSRELAAFKCQAANSVIYP</sequence>
<feature type="compositionally biased region" description="Acidic residues" evidence="1">
    <location>
        <begin position="564"/>
        <end position="576"/>
    </location>
</feature>
<feature type="compositionally biased region" description="Low complexity" evidence="1">
    <location>
        <begin position="307"/>
        <end position="317"/>
    </location>
</feature>
<comment type="caution">
    <text evidence="2">The sequence shown here is derived from an EMBL/GenBank/DDBJ whole genome shotgun (WGS) entry which is preliminary data.</text>
</comment>
<feature type="region of interest" description="Disordered" evidence="1">
    <location>
        <begin position="22"/>
        <end position="41"/>
    </location>
</feature>
<accession>A0ABR3IYA7</accession>
<name>A0ABR3IYA7_9AGAR</name>
<protein>
    <submittedName>
        <fullName evidence="2">Uncharacterized protein</fullName>
    </submittedName>
</protein>
<organism evidence="2 3">
    <name type="scientific">Hohenbuehelia grisea</name>
    <dbReference type="NCBI Taxonomy" id="104357"/>
    <lineage>
        <taxon>Eukaryota</taxon>
        <taxon>Fungi</taxon>
        <taxon>Dikarya</taxon>
        <taxon>Basidiomycota</taxon>
        <taxon>Agaricomycotina</taxon>
        <taxon>Agaricomycetes</taxon>
        <taxon>Agaricomycetidae</taxon>
        <taxon>Agaricales</taxon>
        <taxon>Pleurotineae</taxon>
        <taxon>Pleurotaceae</taxon>
        <taxon>Hohenbuehelia</taxon>
    </lineage>
</organism>